<dbReference type="SUPFAM" id="SSF53448">
    <property type="entry name" value="Nucleotide-diphospho-sugar transferases"/>
    <property type="match status" value="1"/>
</dbReference>
<proteinExistence type="inferred from homology"/>
<keyword evidence="4" id="KW-1133">Transmembrane helix</keyword>
<keyword evidence="4" id="KW-0812">Transmembrane</keyword>
<feature type="transmembrane region" description="Helical" evidence="4">
    <location>
        <begin position="275"/>
        <end position="298"/>
    </location>
</feature>
<dbReference type="PANTHER" id="PTHR43630">
    <property type="entry name" value="POLY-BETA-1,6-N-ACETYL-D-GLUCOSAMINE SYNTHASE"/>
    <property type="match status" value="1"/>
</dbReference>
<keyword evidence="7" id="KW-1185">Reference proteome</keyword>
<dbReference type="Pfam" id="PF00535">
    <property type="entry name" value="Glycos_transf_2"/>
    <property type="match status" value="1"/>
</dbReference>
<gene>
    <name evidence="6" type="ordered locus">Oweho_1749</name>
</gene>
<feature type="transmembrane region" description="Helical" evidence="4">
    <location>
        <begin position="304"/>
        <end position="323"/>
    </location>
</feature>
<dbReference type="Proteomes" id="UP000005631">
    <property type="component" value="Chromosome"/>
</dbReference>
<dbReference type="RefSeq" id="WP_014202091.1">
    <property type="nucleotide sequence ID" value="NC_016599.1"/>
</dbReference>
<protein>
    <submittedName>
        <fullName evidence="6">Glycosyl transferase</fullName>
    </submittedName>
</protein>
<evidence type="ECO:0000256" key="2">
    <source>
        <dbReference type="ARBA" id="ARBA00022676"/>
    </source>
</evidence>
<evidence type="ECO:0000313" key="7">
    <source>
        <dbReference type="Proteomes" id="UP000005631"/>
    </source>
</evidence>
<evidence type="ECO:0000256" key="4">
    <source>
        <dbReference type="SAM" id="Phobius"/>
    </source>
</evidence>
<feature type="transmembrane region" description="Helical" evidence="4">
    <location>
        <begin position="6"/>
        <end position="28"/>
    </location>
</feature>
<dbReference type="PANTHER" id="PTHR43630:SF1">
    <property type="entry name" value="POLY-BETA-1,6-N-ACETYL-D-GLUCOSAMINE SYNTHASE"/>
    <property type="match status" value="1"/>
</dbReference>
<dbReference type="HOGENOM" id="CLU_055604_0_0_10"/>
<dbReference type="eggNOG" id="COG1215">
    <property type="taxonomic scope" value="Bacteria"/>
</dbReference>
<dbReference type="GO" id="GO:0016757">
    <property type="term" value="F:glycosyltransferase activity"/>
    <property type="evidence" value="ECO:0007669"/>
    <property type="project" value="UniProtKB-KW"/>
</dbReference>
<feature type="transmembrane region" description="Helical" evidence="4">
    <location>
        <begin position="335"/>
        <end position="353"/>
    </location>
</feature>
<dbReference type="InterPro" id="IPR001173">
    <property type="entry name" value="Glyco_trans_2-like"/>
</dbReference>
<reference evidence="6 7" key="1">
    <citation type="journal article" date="2012" name="Stand. Genomic Sci.">
        <title>Genome sequence of the orange-pigmented seawater bacterium Owenweeksia hongkongensis type strain (UST20020801(T)).</title>
        <authorList>
            <person name="Riedel T."/>
            <person name="Held B."/>
            <person name="Nolan M."/>
            <person name="Lucas S."/>
            <person name="Lapidus A."/>
            <person name="Tice H."/>
            <person name="Del Rio T.G."/>
            <person name="Cheng J.F."/>
            <person name="Han C."/>
            <person name="Tapia R."/>
            <person name="Goodwin L.A."/>
            <person name="Pitluck S."/>
            <person name="Liolios K."/>
            <person name="Mavromatis K."/>
            <person name="Pagani I."/>
            <person name="Ivanova N."/>
            <person name="Mikhailova N."/>
            <person name="Pati A."/>
            <person name="Chen A."/>
            <person name="Palaniappan K."/>
            <person name="Rohde M."/>
            <person name="Tindall B.J."/>
            <person name="Detter J.C."/>
            <person name="Goker M."/>
            <person name="Woyke T."/>
            <person name="Bristow J."/>
            <person name="Eisen J.A."/>
            <person name="Markowitz V."/>
            <person name="Hugenholtz P."/>
            <person name="Klenk H.P."/>
            <person name="Kyrpides N.C."/>
        </authorList>
    </citation>
    <scope>NUCLEOTIDE SEQUENCE</scope>
    <source>
        <strain evidence="7">DSM 17368 / JCM 12287 / NRRL B-23963</strain>
    </source>
</reference>
<accession>G8R0N1</accession>
<dbReference type="KEGG" id="oho:Oweho_1749"/>
<feature type="domain" description="Glycosyltransferase 2-like" evidence="5">
    <location>
        <begin position="41"/>
        <end position="206"/>
    </location>
</feature>
<organism evidence="6 7">
    <name type="scientific">Owenweeksia hongkongensis (strain DSM 17368 / CIP 108786 / JCM 12287 / NRRL B-23963 / UST20020801)</name>
    <dbReference type="NCBI Taxonomy" id="926562"/>
    <lineage>
        <taxon>Bacteria</taxon>
        <taxon>Pseudomonadati</taxon>
        <taxon>Bacteroidota</taxon>
        <taxon>Flavobacteriia</taxon>
        <taxon>Flavobacteriales</taxon>
        <taxon>Owenweeksiaceae</taxon>
        <taxon>Owenweeksia</taxon>
    </lineage>
</organism>
<evidence type="ECO:0000256" key="3">
    <source>
        <dbReference type="ARBA" id="ARBA00022679"/>
    </source>
</evidence>
<sequence>MEILFYIWAAAAVYLILHYLFFHSRLLFHKVKLRDFLSPVSIIICAHNEKENLRENLPIVLSQRYEQFEVLVVNDHSTDGTLQLIEELSQKYPNLRTLNFTKEKIGRGKKEALIFGIENAAFEHIVFTDADCKPASENWLSSTVSYFSYKDIVLGVSPYYFKNNLAGWLTRWETFLTAQQYLSFAKAGMPYMGVGRNMAYAKSVFERSSKMKAHLKLPSGDDDLLIGEVATASNVAINMNPEAFTYSDAPATFKDWWQQKRRHLSTSYHYKSRSAIFLGIFGLSQMLFYLLLLPVFFFHGHTGIFFLLLLAKLFLQIITMAPFASRIKQNKAPVLFILMEPLVVVLLAAVHFQNKIFGNSKDW</sequence>
<dbReference type="EMBL" id="CP003156">
    <property type="protein sequence ID" value="AEV32735.1"/>
    <property type="molecule type" value="Genomic_DNA"/>
</dbReference>
<evidence type="ECO:0000313" key="6">
    <source>
        <dbReference type="EMBL" id="AEV32735.1"/>
    </source>
</evidence>
<keyword evidence="2" id="KW-0328">Glycosyltransferase</keyword>
<dbReference type="AlphaFoldDB" id="G8R0N1"/>
<dbReference type="STRING" id="926562.Oweho_1749"/>
<keyword evidence="4" id="KW-0472">Membrane</keyword>
<evidence type="ECO:0000259" key="5">
    <source>
        <dbReference type="Pfam" id="PF00535"/>
    </source>
</evidence>
<name>G8R0N1_OWEHD</name>
<evidence type="ECO:0000256" key="1">
    <source>
        <dbReference type="ARBA" id="ARBA00006739"/>
    </source>
</evidence>
<keyword evidence="3 6" id="KW-0808">Transferase</keyword>
<dbReference type="InterPro" id="IPR029044">
    <property type="entry name" value="Nucleotide-diphossugar_trans"/>
</dbReference>
<dbReference type="Gene3D" id="3.90.550.10">
    <property type="entry name" value="Spore Coat Polysaccharide Biosynthesis Protein SpsA, Chain A"/>
    <property type="match status" value="1"/>
</dbReference>
<comment type="similarity">
    <text evidence="1">Belongs to the glycosyltransferase 2 family.</text>
</comment>